<evidence type="ECO:0000313" key="3">
    <source>
        <dbReference type="Proteomes" id="UP000473531"/>
    </source>
</evidence>
<proteinExistence type="predicted"/>
<dbReference type="Pfam" id="PF03724">
    <property type="entry name" value="META"/>
    <property type="match status" value="2"/>
</dbReference>
<dbReference type="OrthoDB" id="7406331at2"/>
<organism evidence="2 3">
    <name type="scientific">Allopontixanthobacter confluentis</name>
    <dbReference type="NCBI Taxonomy" id="1849021"/>
    <lineage>
        <taxon>Bacteria</taxon>
        <taxon>Pseudomonadati</taxon>
        <taxon>Pseudomonadota</taxon>
        <taxon>Alphaproteobacteria</taxon>
        <taxon>Sphingomonadales</taxon>
        <taxon>Erythrobacteraceae</taxon>
        <taxon>Allopontixanthobacter</taxon>
    </lineage>
</organism>
<evidence type="ECO:0000259" key="1">
    <source>
        <dbReference type="Pfam" id="PF03724"/>
    </source>
</evidence>
<feature type="domain" description="DUF306" evidence="1">
    <location>
        <begin position="42"/>
        <end position="138"/>
    </location>
</feature>
<protein>
    <submittedName>
        <fullName evidence="2">META domain-containing protein</fullName>
    </submittedName>
</protein>
<dbReference type="EMBL" id="WTYU01000002">
    <property type="protein sequence ID" value="MXP15704.1"/>
    <property type="molecule type" value="Genomic_DNA"/>
</dbReference>
<dbReference type="Proteomes" id="UP000473531">
    <property type="component" value="Unassembled WGS sequence"/>
</dbReference>
<name>A0A6L7GK70_9SPHN</name>
<gene>
    <name evidence="2" type="ORF">GRI44_13190</name>
</gene>
<keyword evidence="3" id="KW-1185">Reference proteome</keyword>
<reference evidence="2 3" key="1">
    <citation type="submission" date="2019-12" db="EMBL/GenBank/DDBJ databases">
        <title>Genomic-based taxomic classification of the family Erythrobacteraceae.</title>
        <authorList>
            <person name="Xu L."/>
        </authorList>
    </citation>
    <scope>NUCLEOTIDE SEQUENCE [LARGE SCALE GENOMIC DNA]</scope>
    <source>
        <strain evidence="2 3">KCTC 52259</strain>
    </source>
</reference>
<dbReference type="AlphaFoldDB" id="A0A6L7GK70"/>
<accession>A0A6L7GK70</accession>
<sequence length="278" mass="29901">MNYTVLLFVVGLLACNLPSAEKTSDTSADSSAQTVPAMAEIEGHWLIEAIDGETLPAANPAPYLVISRDAAGGSIGCNAFGGTALYADGRIAVHSWGGDAMRCPGRMDEWEAAIAELFHANPHTRLSGETLRLRSRDHVIELARMDKQIEQIRSPAPMRIPVAEPPDQALANTRWVIRAINGETASASPTDRHLRFGQDTWQGLASCATLFGTYAIDDRRIIVGNEISSTEQLCPAEYVVLDDALADLMRSDPHYLVGPNGELIIAGGGHVLTGEQSR</sequence>
<comment type="caution">
    <text evidence="2">The sequence shown here is derived from an EMBL/GenBank/DDBJ whole genome shotgun (WGS) entry which is preliminary data.</text>
</comment>
<feature type="domain" description="DUF306" evidence="1">
    <location>
        <begin position="168"/>
        <end position="269"/>
    </location>
</feature>
<dbReference type="PANTHER" id="PTHR35535">
    <property type="entry name" value="HEAT SHOCK PROTEIN HSLJ"/>
    <property type="match status" value="1"/>
</dbReference>
<dbReference type="PANTHER" id="PTHR35535:SF2">
    <property type="entry name" value="DUF306 DOMAIN-CONTAINING PROTEIN"/>
    <property type="match status" value="1"/>
</dbReference>
<dbReference type="InterPro" id="IPR053147">
    <property type="entry name" value="Hsp_HslJ-like"/>
</dbReference>
<evidence type="ECO:0000313" key="2">
    <source>
        <dbReference type="EMBL" id="MXP15704.1"/>
    </source>
</evidence>
<dbReference type="RefSeq" id="WP_160602194.1">
    <property type="nucleotide sequence ID" value="NZ_WTYU01000002.1"/>
</dbReference>
<dbReference type="InterPro" id="IPR038670">
    <property type="entry name" value="HslJ-like_sf"/>
</dbReference>
<dbReference type="InterPro" id="IPR005184">
    <property type="entry name" value="DUF306_Meta_HslJ"/>
</dbReference>
<dbReference type="Gene3D" id="2.40.128.270">
    <property type="match status" value="2"/>
</dbReference>